<proteinExistence type="predicted"/>
<evidence type="ECO:0000256" key="1">
    <source>
        <dbReference type="SAM" id="MobiDB-lite"/>
    </source>
</evidence>
<name>A0A8D8GGR6_CULPI</name>
<dbReference type="EMBL" id="HBUE01257725">
    <property type="protein sequence ID" value="CAG6557418.1"/>
    <property type="molecule type" value="Transcribed_RNA"/>
</dbReference>
<protein>
    <submittedName>
        <fullName evidence="2">(northern house mosquito) hypothetical protein</fullName>
    </submittedName>
</protein>
<dbReference type="EMBL" id="HBUE01152717">
    <property type="protein sequence ID" value="CAG6506114.1"/>
    <property type="molecule type" value="Transcribed_RNA"/>
</dbReference>
<evidence type="ECO:0000313" key="2">
    <source>
        <dbReference type="EMBL" id="CAG6506114.1"/>
    </source>
</evidence>
<accession>A0A8D8GGR6</accession>
<sequence>MAGVSDALHDALRGHLRHAGDPAASLPARNHHERPVGCPVGKGRPARHGSVLRLHPRLVGSSVGQAGPEHLLRRLSLPGRPAGTVRYDWGQTGNRCAGWRRVEAWHNGVASAAQGSAAGARQNRPVRA</sequence>
<reference evidence="2" key="1">
    <citation type="submission" date="2021-05" db="EMBL/GenBank/DDBJ databases">
        <authorList>
            <person name="Alioto T."/>
            <person name="Alioto T."/>
            <person name="Gomez Garrido J."/>
        </authorList>
    </citation>
    <scope>NUCLEOTIDE SEQUENCE</scope>
</reference>
<organism evidence="2">
    <name type="scientific">Culex pipiens</name>
    <name type="common">House mosquito</name>
    <dbReference type="NCBI Taxonomy" id="7175"/>
    <lineage>
        <taxon>Eukaryota</taxon>
        <taxon>Metazoa</taxon>
        <taxon>Ecdysozoa</taxon>
        <taxon>Arthropoda</taxon>
        <taxon>Hexapoda</taxon>
        <taxon>Insecta</taxon>
        <taxon>Pterygota</taxon>
        <taxon>Neoptera</taxon>
        <taxon>Endopterygota</taxon>
        <taxon>Diptera</taxon>
        <taxon>Nematocera</taxon>
        <taxon>Culicoidea</taxon>
        <taxon>Culicidae</taxon>
        <taxon>Culicinae</taxon>
        <taxon>Culicini</taxon>
        <taxon>Culex</taxon>
        <taxon>Culex</taxon>
    </lineage>
</organism>
<feature type="region of interest" description="Disordered" evidence="1">
    <location>
        <begin position="18"/>
        <end position="48"/>
    </location>
</feature>
<dbReference type="AlphaFoldDB" id="A0A8D8GGR6"/>